<dbReference type="STRING" id="7070.D6WRW4"/>
<dbReference type="GO" id="GO:1905515">
    <property type="term" value="P:non-motile cilium assembly"/>
    <property type="evidence" value="ECO:0000318"/>
    <property type="project" value="GO_Central"/>
</dbReference>
<keyword evidence="3" id="KW-1185">Reference proteome</keyword>
<dbReference type="InterPro" id="IPR038929">
    <property type="entry name" value="CCDC13"/>
</dbReference>
<feature type="coiled-coil region" evidence="1">
    <location>
        <begin position="35"/>
        <end position="133"/>
    </location>
</feature>
<evidence type="ECO:0000256" key="1">
    <source>
        <dbReference type="SAM" id="Coils"/>
    </source>
</evidence>
<keyword evidence="1" id="KW-0175">Coiled coil</keyword>
<feature type="coiled-coil region" evidence="1">
    <location>
        <begin position="327"/>
        <end position="354"/>
    </location>
</feature>
<dbReference type="FunCoup" id="D6WRW4">
    <property type="interactions" value="9"/>
</dbReference>
<reference evidence="2 3" key="1">
    <citation type="journal article" date="2008" name="Nature">
        <title>The genome of the model beetle and pest Tribolium castaneum.</title>
        <authorList>
            <consortium name="Tribolium Genome Sequencing Consortium"/>
            <person name="Richards S."/>
            <person name="Gibbs R.A."/>
            <person name="Weinstock G.M."/>
            <person name="Brown S.J."/>
            <person name="Denell R."/>
            <person name="Beeman R.W."/>
            <person name="Gibbs R."/>
            <person name="Beeman R.W."/>
            <person name="Brown S.J."/>
            <person name="Bucher G."/>
            <person name="Friedrich M."/>
            <person name="Grimmelikhuijzen C.J."/>
            <person name="Klingler M."/>
            <person name="Lorenzen M."/>
            <person name="Richards S."/>
            <person name="Roth S."/>
            <person name="Schroder R."/>
            <person name="Tautz D."/>
            <person name="Zdobnov E.M."/>
            <person name="Muzny D."/>
            <person name="Gibbs R.A."/>
            <person name="Weinstock G.M."/>
            <person name="Attaway T."/>
            <person name="Bell S."/>
            <person name="Buhay C.J."/>
            <person name="Chandrabose M.N."/>
            <person name="Chavez D."/>
            <person name="Clerk-Blankenburg K.P."/>
            <person name="Cree A."/>
            <person name="Dao M."/>
            <person name="Davis C."/>
            <person name="Chacko J."/>
            <person name="Dinh H."/>
            <person name="Dugan-Rocha S."/>
            <person name="Fowler G."/>
            <person name="Garner T.T."/>
            <person name="Garnes J."/>
            <person name="Gnirke A."/>
            <person name="Hawes A."/>
            <person name="Hernandez J."/>
            <person name="Hines S."/>
            <person name="Holder M."/>
            <person name="Hume J."/>
            <person name="Jhangiani S.N."/>
            <person name="Joshi V."/>
            <person name="Khan Z.M."/>
            <person name="Jackson L."/>
            <person name="Kovar C."/>
            <person name="Kowis A."/>
            <person name="Lee S."/>
            <person name="Lewis L.R."/>
            <person name="Margolis J."/>
            <person name="Morgan M."/>
            <person name="Nazareth L.V."/>
            <person name="Nguyen N."/>
            <person name="Okwuonu G."/>
            <person name="Parker D."/>
            <person name="Richards S."/>
            <person name="Ruiz S.J."/>
            <person name="Santibanez J."/>
            <person name="Savard J."/>
            <person name="Scherer S.E."/>
            <person name="Schneider B."/>
            <person name="Sodergren E."/>
            <person name="Tautz D."/>
            <person name="Vattahil S."/>
            <person name="Villasana D."/>
            <person name="White C.S."/>
            <person name="Wright R."/>
            <person name="Park Y."/>
            <person name="Beeman R.W."/>
            <person name="Lord J."/>
            <person name="Oppert B."/>
            <person name="Lorenzen M."/>
            <person name="Brown S."/>
            <person name="Wang L."/>
            <person name="Savard J."/>
            <person name="Tautz D."/>
            <person name="Richards S."/>
            <person name="Weinstock G."/>
            <person name="Gibbs R.A."/>
            <person name="Liu Y."/>
            <person name="Worley K."/>
            <person name="Weinstock G."/>
            <person name="Elsik C.G."/>
            <person name="Reese J.T."/>
            <person name="Elhaik E."/>
            <person name="Landan G."/>
            <person name="Graur D."/>
            <person name="Arensburger P."/>
            <person name="Atkinson P."/>
            <person name="Beeman R.W."/>
            <person name="Beidler J."/>
            <person name="Brown S.J."/>
            <person name="Demuth J.P."/>
            <person name="Drury D.W."/>
            <person name="Du Y.Z."/>
            <person name="Fujiwara H."/>
            <person name="Lorenzen M."/>
            <person name="Maselli V."/>
            <person name="Osanai M."/>
            <person name="Park Y."/>
            <person name="Robertson H.M."/>
            <person name="Tu Z."/>
            <person name="Wang J.J."/>
            <person name="Wang S."/>
            <person name="Richards S."/>
            <person name="Song H."/>
            <person name="Zhang L."/>
            <person name="Sodergren E."/>
            <person name="Werner D."/>
            <person name="Stanke M."/>
            <person name="Morgenstern B."/>
            <person name="Solovyev V."/>
            <person name="Kosarev P."/>
            <person name="Brown G."/>
            <person name="Chen H.C."/>
            <person name="Ermolaeva O."/>
            <person name="Hlavina W."/>
            <person name="Kapustin Y."/>
            <person name="Kiryutin B."/>
            <person name="Kitts P."/>
            <person name="Maglott D."/>
            <person name="Pruitt K."/>
            <person name="Sapojnikov V."/>
            <person name="Souvorov A."/>
            <person name="Mackey A.J."/>
            <person name="Waterhouse R.M."/>
            <person name="Wyder S."/>
            <person name="Zdobnov E.M."/>
            <person name="Zdobnov E.M."/>
            <person name="Wyder S."/>
            <person name="Kriventseva E.V."/>
            <person name="Kadowaki T."/>
            <person name="Bork P."/>
            <person name="Aranda M."/>
            <person name="Bao R."/>
            <person name="Beermann A."/>
            <person name="Berns N."/>
            <person name="Bolognesi R."/>
            <person name="Bonneton F."/>
            <person name="Bopp D."/>
            <person name="Brown S.J."/>
            <person name="Bucher G."/>
            <person name="Butts T."/>
            <person name="Chaumot A."/>
            <person name="Denell R.E."/>
            <person name="Ferrier D.E."/>
            <person name="Friedrich M."/>
            <person name="Gordon C.M."/>
            <person name="Jindra M."/>
            <person name="Klingler M."/>
            <person name="Lan Q."/>
            <person name="Lattorff H.M."/>
            <person name="Laudet V."/>
            <person name="von Levetsow C."/>
            <person name="Liu Z."/>
            <person name="Lutz R."/>
            <person name="Lynch J.A."/>
            <person name="da Fonseca R.N."/>
            <person name="Posnien N."/>
            <person name="Reuter R."/>
            <person name="Roth S."/>
            <person name="Savard J."/>
            <person name="Schinko J.B."/>
            <person name="Schmitt C."/>
            <person name="Schoppmeier M."/>
            <person name="Schroder R."/>
            <person name="Shippy T.D."/>
            <person name="Simonnet F."/>
            <person name="Marques-Souza H."/>
            <person name="Tautz D."/>
            <person name="Tomoyasu Y."/>
            <person name="Trauner J."/>
            <person name="Van der Zee M."/>
            <person name="Vervoort M."/>
            <person name="Wittkopp N."/>
            <person name="Wimmer E.A."/>
            <person name="Yang X."/>
            <person name="Jones A.K."/>
            <person name="Sattelle D.B."/>
            <person name="Ebert P.R."/>
            <person name="Nelson D."/>
            <person name="Scott J.G."/>
            <person name="Beeman R.W."/>
            <person name="Muthukrishnan S."/>
            <person name="Kramer K.J."/>
            <person name="Arakane Y."/>
            <person name="Beeman R.W."/>
            <person name="Zhu Q."/>
            <person name="Hogenkamp D."/>
            <person name="Dixit R."/>
            <person name="Oppert B."/>
            <person name="Jiang H."/>
            <person name="Zou Z."/>
            <person name="Marshall J."/>
            <person name="Elpidina E."/>
            <person name="Vinokurov K."/>
            <person name="Oppert C."/>
            <person name="Zou Z."/>
            <person name="Evans J."/>
            <person name="Lu Z."/>
            <person name="Zhao P."/>
            <person name="Sumathipala N."/>
            <person name="Altincicek B."/>
            <person name="Vilcinskas A."/>
            <person name="Williams M."/>
            <person name="Hultmark D."/>
            <person name="Hetru C."/>
            <person name="Jiang H."/>
            <person name="Grimmelikhuijzen C.J."/>
            <person name="Hauser F."/>
            <person name="Cazzamali G."/>
            <person name="Williamson M."/>
            <person name="Park Y."/>
            <person name="Li B."/>
            <person name="Tanaka Y."/>
            <person name="Predel R."/>
            <person name="Neupert S."/>
            <person name="Schachtner J."/>
            <person name="Verleyen P."/>
            <person name="Raible F."/>
            <person name="Bork P."/>
            <person name="Friedrich M."/>
            <person name="Walden K.K."/>
            <person name="Robertson H.M."/>
            <person name="Angeli S."/>
            <person name="Foret S."/>
            <person name="Bucher G."/>
            <person name="Schuetz S."/>
            <person name="Maleszka R."/>
            <person name="Wimmer E.A."/>
            <person name="Beeman R.W."/>
            <person name="Lorenzen M."/>
            <person name="Tomoyasu Y."/>
            <person name="Miller S.C."/>
            <person name="Grossmann D."/>
            <person name="Bucher G."/>
        </authorList>
    </citation>
    <scope>NUCLEOTIDE SEQUENCE [LARGE SCALE GENOMIC DNA]</scope>
    <source>
        <strain evidence="2 3">Georgia GA2</strain>
    </source>
</reference>
<dbReference type="PANTHER" id="PTHR31935">
    <property type="entry name" value="COILED-COIL DOMAIN-CONTAINING PROTEIN 13"/>
    <property type="match status" value="1"/>
</dbReference>
<dbReference type="GO" id="GO:0034451">
    <property type="term" value="C:centriolar satellite"/>
    <property type="evidence" value="ECO:0000318"/>
    <property type="project" value="GO_Central"/>
</dbReference>
<dbReference type="HOGENOM" id="CLU_526123_0_0_1"/>
<accession>D6WRW4</accession>
<feature type="coiled-coil region" evidence="1">
    <location>
        <begin position="432"/>
        <end position="498"/>
    </location>
</feature>
<reference evidence="2 3" key="2">
    <citation type="journal article" date="2010" name="Nucleic Acids Res.">
        <title>BeetleBase in 2010: revisions to provide comprehensive genomic information for Tribolium castaneum.</title>
        <authorList>
            <person name="Kim H.S."/>
            <person name="Murphy T."/>
            <person name="Xia J."/>
            <person name="Caragea D."/>
            <person name="Park Y."/>
            <person name="Beeman R.W."/>
            <person name="Lorenzen M.D."/>
            <person name="Butcher S."/>
            <person name="Manak J.R."/>
            <person name="Brown S.J."/>
        </authorList>
    </citation>
    <scope>GENOME REANNOTATION</scope>
    <source>
        <strain evidence="2 3">Georgia GA2</strain>
    </source>
</reference>
<dbReference type="PhylomeDB" id="D6WRW4"/>
<dbReference type="Gene3D" id="1.20.5.340">
    <property type="match status" value="1"/>
</dbReference>
<evidence type="ECO:0000313" key="2">
    <source>
        <dbReference type="EMBL" id="EFA06429.1"/>
    </source>
</evidence>
<dbReference type="OMA" id="VNINTMN"/>
<name>D6WRW4_TRICA</name>
<dbReference type="KEGG" id="tca:663868"/>
<proteinExistence type="predicted"/>
<gene>
    <name evidence="2" type="primary">AUGUSTUS-3.0.2_09308</name>
    <name evidence="2" type="ORF">TcasGA2_TC009308</name>
</gene>
<dbReference type="Proteomes" id="UP000007266">
    <property type="component" value="Linkage group 7"/>
</dbReference>
<evidence type="ECO:0000313" key="3">
    <source>
        <dbReference type="Proteomes" id="UP000007266"/>
    </source>
</evidence>
<dbReference type="PANTHER" id="PTHR31935:SF1">
    <property type="entry name" value="COILED-COIL DOMAIN-CONTAINING PROTEIN 13"/>
    <property type="match status" value="1"/>
</dbReference>
<dbReference type="EMBL" id="KQ971351">
    <property type="protein sequence ID" value="EFA06429.1"/>
    <property type="molecule type" value="Genomic_DNA"/>
</dbReference>
<dbReference type="InParanoid" id="D6WRW4"/>
<dbReference type="OrthoDB" id="10070368at2759"/>
<dbReference type="AlphaFoldDB" id="D6WRW4"/>
<feature type="coiled-coil region" evidence="1">
    <location>
        <begin position="215"/>
        <end position="280"/>
    </location>
</feature>
<sequence length="518" mass="60719">MSNKSTTLNVSGDLSLASIDFPKFSKNVIVSEELNAYLRDQLQQTKRENHTLHEELARKESQIEQNQRKIDKLNEKLHDFENCCSNDFASASQVANSKIVELSKKLREKNSEIEVYKSKCIKLENTLSELKLKQEDTVQIDKPVETDLDETKKLQEKLNYTTNKWIEEKNLNLQLKNDLKRANKWLQQEVGDKFETLLSLNNSSNSNWRGRAQIICDLQQKNQELKEKLKQFQDNKSPHLNTEALQVKHERKIEALKEENSNLKNNYTDLKRKFDTLKTRCKVLEGDQSFLKSKLASLTERHDADQQTVVKLTSQLQQCNHLKTDDLRQKDQLVKHLQQEIESLKVELMKEKCLSENKSKELLEKSDDIQLLNKRIRSSRPPSSYKNRHENLESKTINRLEVERLRLLELSQVQNDRLEMERNAHLKSQHLLRAEKQKCARLEASLARLELEQSSAKIGYANKNMTPKRFENDIKDKLELAEENIKALTTRLEIESMERKRDFQEFSKILKDCTCGKF</sequence>
<dbReference type="eggNOG" id="ENOG502QSV1">
    <property type="taxonomic scope" value="Eukaryota"/>
</dbReference>
<protein>
    <submittedName>
        <fullName evidence="2">Coiled-coil domain-containing protein 13-like Protein</fullName>
    </submittedName>
</protein>
<organism evidence="2 3">
    <name type="scientific">Tribolium castaneum</name>
    <name type="common">Red flour beetle</name>
    <dbReference type="NCBI Taxonomy" id="7070"/>
    <lineage>
        <taxon>Eukaryota</taxon>
        <taxon>Metazoa</taxon>
        <taxon>Ecdysozoa</taxon>
        <taxon>Arthropoda</taxon>
        <taxon>Hexapoda</taxon>
        <taxon>Insecta</taxon>
        <taxon>Pterygota</taxon>
        <taxon>Neoptera</taxon>
        <taxon>Endopterygota</taxon>
        <taxon>Coleoptera</taxon>
        <taxon>Polyphaga</taxon>
        <taxon>Cucujiformia</taxon>
        <taxon>Tenebrionidae</taxon>
        <taxon>Tenebrionidae incertae sedis</taxon>
        <taxon>Tribolium</taxon>
    </lineage>
</organism>
<dbReference type="GO" id="GO:0031122">
    <property type="term" value="P:cytoplasmic microtubule organization"/>
    <property type="evidence" value="ECO:0000318"/>
    <property type="project" value="GO_Central"/>
</dbReference>